<comment type="caution">
    <text evidence="8">The sequence shown here is derived from an EMBL/GenBank/DDBJ whole genome shotgun (WGS) entry which is preliminary data.</text>
</comment>
<dbReference type="AlphaFoldDB" id="S8EDQ7"/>
<evidence type="ECO:0000313" key="9">
    <source>
        <dbReference type="Proteomes" id="UP000015453"/>
    </source>
</evidence>
<dbReference type="PANTHER" id="PTHR11088">
    <property type="entry name" value="TRNA DIMETHYLALLYLTRANSFERASE"/>
    <property type="match status" value="1"/>
</dbReference>
<comment type="similarity">
    <text evidence="1 6">Belongs to the IPP transferase family.</text>
</comment>
<feature type="compositionally biased region" description="Basic residues" evidence="7">
    <location>
        <begin position="431"/>
        <end position="446"/>
    </location>
</feature>
<dbReference type="Gene3D" id="1.10.20.140">
    <property type="match status" value="1"/>
</dbReference>
<feature type="non-terminal residue" evidence="8">
    <location>
        <position position="1"/>
    </location>
</feature>
<dbReference type="Proteomes" id="UP000015453">
    <property type="component" value="Unassembled WGS sequence"/>
</dbReference>
<evidence type="ECO:0000256" key="1">
    <source>
        <dbReference type="ARBA" id="ARBA00005842"/>
    </source>
</evidence>
<dbReference type="GO" id="GO:0009691">
    <property type="term" value="P:cytokinin biosynthetic process"/>
    <property type="evidence" value="ECO:0007669"/>
    <property type="project" value="UniProtKB-KW"/>
</dbReference>
<dbReference type="SUPFAM" id="SSF52540">
    <property type="entry name" value="P-loop containing nucleoside triphosphate hydrolases"/>
    <property type="match status" value="2"/>
</dbReference>
<dbReference type="Gene3D" id="3.30.160.60">
    <property type="entry name" value="Classic Zinc Finger"/>
    <property type="match status" value="1"/>
</dbReference>
<dbReference type="GO" id="GO:0005524">
    <property type="term" value="F:ATP binding"/>
    <property type="evidence" value="ECO:0007669"/>
    <property type="project" value="UniProtKB-KW"/>
</dbReference>
<feature type="region of interest" description="Disordered" evidence="7">
    <location>
        <begin position="427"/>
        <end position="446"/>
    </location>
</feature>
<dbReference type="GO" id="GO:0006400">
    <property type="term" value="P:tRNA modification"/>
    <property type="evidence" value="ECO:0007669"/>
    <property type="project" value="TreeGrafter"/>
</dbReference>
<dbReference type="InterPro" id="IPR039657">
    <property type="entry name" value="Dimethylallyltransferase"/>
</dbReference>
<evidence type="ECO:0008006" key="10">
    <source>
        <dbReference type="Google" id="ProtNLM"/>
    </source>
</evidence>
<dbReference type="GO" id="GO:0005739">
    <property type="term" value="C:mitochondrion"/>
    <property type="evidence" value="ECO:0007669"/>
    <property type="project" value="TreeGrafter"/>
</dbReference>
<dbReference type="Pfam" id="PF01715">
    <property type="entry name" value="IPPT"/>
    <property type="match status" value="1"/>
</dbReference>
<feature type="non-terminal residue" evidence="8">
    <location>
        <position position="446"/>
    </location>
</feature>
<dbReference type="GO" id="GO:0052381">
    <property type="term" value="F:tRNA dimethylallyltransferase activity"/>
    <property type="evidence" value="ECO:0007669"/>
    <property type="project" value="InterPro"/>
</dbReference>
<dbReference type="EMBL" id="AUSU01000183">
    <property type="protein sequence ID" value="EPS74098.1"/>
    <property type="molecule type" value="Genomic_DNA"/>
</dbReference>
<evidence type="ECO:0000256" key="7">
    <source>
        <dbReference type="SAM" id="MobiDB-lite"/>
    </source>
</evidence>
<keyword evidence="3" id="KW-0203">Cytokinin biosynthesis</keyword>
<dbReference type="NCBIfam" id="TIGR00174">
    <property type="entry name" value="miaA"/>
    <property type="match status" value="1"/>
</dbReference>
<dbReference type="InterPro" id="IPR018022">
    <property type="entry name" value="IPT"/>
</dbReference>
<name>S8EDQ7_9LAMI</name>
<evidence type="ECO:0000313" key="8">
    <source>
        <dbReference type="EMBL" id="EPS74098.1"/>
    </source>
</evidence>
<sequence>VELNPNSTEGSSSKCQIVVIMGPTGSGKSKLAIDIAAHFPVEIINADSMQVYEGLDILTNKVPDHEQQGVPHHLLGTVSSNVEFNSKDFRDSAMLLIDELSSRDKLPVVVGGTNYYIQALVSRFLLDDQAENQQETDTLLDDPVSEELDLDRERLIGNDDFSFSRLRELDPVAANRVHPNNQRKIKQYLRLFSWFGALPSKLLGGQVVCSSEWGKIDRYDCCFICLDASLPELDDHVNRRVDLMVSSGLFKEVYGIYDPDSDYSRGLRQAIGVREFEDVLLRFWNSEKFRFSSSEMFSETMLQILNSSAESYPKRLLQEAIDRVKMNTRRLVRIQKRRINQLQSLFDWNVHYIDVTSCLSRGDSDNLWRRNVVEPAVDIIASFLTREAADTLPRDSREAKHGERDLWTRRICQACRNKELRGAHEWEQHIKGSKHRKRVSSLRRTG</sequence>
<dbReference type="HAMAP" id="MF_00185">
    <property type="entry name" value="IPP_trans"/>
    <property type="match status" value="1"/>
</dbReference>
<keyword evidence="2 6" id="KW-0808">Transferase</keyword>
<keyword evidence="5 6" id="KW-0067">ATP-binding</keyword>
<evidence type="ECO:0000256" key="3">
    <source>
        <dbReference type="ARBA" id="ARBA00022712"/>
    </source>
</evidence>
<keyword evidence="9" id="KW-1185">Reference proteome</keyword>
<keyword evidence="4 6" id="KW-0547">Nucleotide-binding</keyword>
<evidence type="ECO:0000256" key="4">
    <source>
        <dbReference type="ARBA" id="ARBA00022741"/>
    </source>
</evidence>
<gene>
    <name evidence="8" type="ORF">M569_00657</name>
</gene>
<evidence type="ECO:0000256" key="5">
    <source>
        <dbReference type="ARBA" id="ARBA00022840"/>
    </source>
</evidence>
<dbReference type="InterPro" id="IPR027417">
    <property type="entry name" value="P-loop_NTPase"/>
</dbReference>
<accession>S8EDQ7</accession>
<evidence type="ECO:0000256" key="6">
    <source>
        <dbReference type="RuleBase" id="RU003785"/>
    </source>
</evidence>
<dbReference type="Gene3D" id="1.10.287.890">
    <property type="entry name" value="Crystal structure of tRNA isopentenylpyrophosphate transferase (bh2366) domain"/>
    <property type="match status" value="1"/>
</dbReference>
<dbReference type="PANTHER" id="PTHR11088:SF82">
    <property type="entry name" value="TRNA DIMETHYLALLYLTRANSFERASE 2"/>
    <property type="match status" value="1"/>
</dbReference>
<organism evidence="8 9">
    <name type="scientific">Genlisea aurea</name>
    <dbReference type="NCBI Taxonomy" id="192259"/>
    <lineage>
        <taxon>Eukaryota</taxon>
        <taxon>Viridiplantae</taxon>
        <taxon>Streptophyta</taxon>
        <taxon>Embryophyta</taxon>
        <taxon>Tracheophyta</taxon>
        <taxon>Spermatophyta</taxon>
        <taxon>Magnoliopsida</taxon>
        <taxon>eudicotyledons</taxon>
        <taxon>Gunneridae</taxon>
        <taxon>Pentapetalae</taxon>
        <taxon>asterids</taxon>
        <taxon>lamiids</taxon>
        <taxon>Lamiales</taxon>
        <taxon>Lentibulariaceae</taxon>
        <taxon>Genlisea</taxon>
    </lineage>
</organism>
<evidence type="ECO:0000256" key="2">
    <source>
        <dbReference type="ARBA" id="ARBA00022679"/>
    </source>
</evidence>
<dbReference type="OrthoDB" id="775260at2759"/>
<dbReference type="Gene3D" id="3.40.50.300">
    <property type="entry name" value="P-loop containing nucleotide triphosphate hydrolases"/>
    <property type="match status" value="2"/>
</dbReference>
<proteinExistence type="inferred from homology"/>
<reference evidence="8 9" key="1">
    <citation type="journal article" date="2013" name="BMC Genomics">
        <title>The miniature genome of a carnivorous plant Genlisea aurea contains a low number of genes and short non-coding sequences.</title>
        <authorList>
            <person name="Leushkin E.V."/>
            <person name="Sutormin R.A."/>
            <person name="Nabieva E.R."/>
            <person name="Penin A.A."/>
            <person name="Kondrashov A.S."/>
            <person name="Logacheva M.D."/>
        </authorList>
    </citation>
    <scope>NUCLEOTIDE SEQUENCE [LARGE SCALE GENOMIC DNA]</scope>
</reference>
<protein>
    <recommendedName>
        <fullName evidence="10">tRNA isopentenyltransferase</fullName>
    </recommendedName>
</protein>